<dbReference type="GO" id="GO:0000049">
    <property type="term" value="F:tRNA binding"/>
    <property type="evidence" value="ECO:0007669"/>
    <property type="project" value="UniProtKB-UniRule"/>
</dbReference>
<keyword evidence="6 7" id="KW-0694">RNA-binding</keyword>
<comment type="function">
    <text evidence="1 7">RNaseP catalyzes the removal of the 5'-leader sequence from pre-tRNA to produce the mature 5'-terminus. It can also cleave other RNA substrates such as 4.5S RNA. The protein component plays an auxiliary but essential role in vivo by binding to the 5'-leader sequence and broadening the substrate specificity of the ribozyme.</text>
</comment>
<dbReference type="Pfam" id="PF00825">
    <property type="entry name" value="Ribonuclease_P"/>
    <property type="match status" value="1"/>
</dbReference>
<dbReference type="OrthoDB" id="9810867at2"/>
<evidence type="ECO:0000256" key="1">
    <source>
        <dbReference type="ARBA" id="ARBA00002663"/>
    </source>
</evidence>
<dbReference type="GO" id="GO:0004526">
    <property type="term" value="F:ribonuclease P activity"/>
    <property type="evidence" value="ECO:0007669"/>
    <property type="project" value="UniProtKB-UniRule"/>
</dbReference>
<evidence type="ECO:0000256" key="7">
    <source>
        <dbReference type="HAMAP-Rule" id="MF_00227"/>
    </source>
</evidence>
<dbReference type="InterPro" id="IPR020539">
    <property type="entry name" value="RNase_P_CS"/>
</dbReference>
<dbReference type="PANTHER" id="PTHR33992">
    <property type="entry name" value="RIBONUCLEASE P PROTEIN COMPONENT"/>
    <property type="match status" value="1"/>
</dbReference>
<gene>
    <name evidence="7 10" type="primary">rnpA</name>
    <name evidence="10" type="ORF">EYR15_07785</name>
</gene>
<dbReference type="PROSITE" id="PS00648">
    <property type="entry name" value="RIBONUCLEASE_P"/>
    <property type="match status" value="1"/>
</dbReference>
<dbReference type="HAMAP" id="MF_00227">
    <property type="entry name" value="RNase_P"/>
    <property type="match status" value="1"/>
</dbReference>
<protein>
    <recommendedName>
        <fullName evidence="7 8">Ribonuclease P protein component</fullName>
        <shortName evidence="7">RNase P protein</shortName>
        <shortName evidence="7">RNaseP protein</shortName>
        <ecNumber evidence="7 8">3.1.26.5</ecNumber>
    </recommendedName>
    <alternativeName>
        <fullName evidence="7">Protein C5</fullName>
    </alternativeName>
</protein>
<dbReference type="InterPro" id="IPR000100">
    <property type="entry name" value="RNase_P"/>
</dbReference>
<dbReference type="InterPro" id="IPR014721">
    <property type="entry name" value="Ribsml_uS5_D2-typ_fold_subgr"/>
</dbReference>
<keyword evidence="11" id="KW-1185">Reference proteome</keyword>
<dbReference type="GO" id="GO:0042781">
    <property type="term" value="F:3'-tRNA processing endoribonuclease activity"/>
    <property type="evidence" value="ECO:0007669"/>
    <property type="project" value="TreeGrafter"/>
</dbReference>
<organism evidence="10 11">
    <name type="scientific">Hansschlegelia quercus</name>
    <dbReference type="NCBI Taxonomy" id="2528245"/>
    <lineage>
        <taxon>Bacteria</taxon>
        <taxon>Pseudomonadati</taxon>
        <taxon>Pseudomonadota</taxon>
        <taxon>Alphaproteobacteria</taxon>
        <taxon>Hyphomicrobiales</taxon>
        <taxon>Methylopilaceae</taxon>
        <taxon>Hansschlegelia</taxon>
    </lineage>
</organism>
<evidence type="ECO:0000256" key="6">
    <source>
        <dbReference type="ARBA" id="ARBA00022884"/>
    </source>
</evidence>
<comment type="subunit">
    <text evidence="7">Consists of a catalytic RNA component (M1 or rnpB) and a protein subunit.</text>
</comment>
<evidence type="ECO:0000256" key="8">
    <source>
        <dbReference type="NCBIfam" id="TIGR00188"/>
    </source>
</evidence>
<dbReference type="EC" id="3.1.26.5" evidence="7 8"/>
<evidence type="ECO:0000256" key="5">
    <source>
        <dbReference type="ARBA" id="ARBA00022801"/>
    </source>
</evidence>
<dbReference type="Proteomes" id="UP000291613">
    <property type="component" value="Unassembled WGS sequence"/>
</dbReference>
<keyword evidence="4 7" id="KW-0255">Endonuclease</keyword>
<evidence type="ECO:0000313" key="10">
    <source>
        <dbReference type="EMBL" id="TBN53697.1"/>
    </source>
</evidence>
<evidence type="ECO:0000256" key="4">
    <source>
        <dbReference type="ARBA" id="ARBA00022759"/>
    </source>
</evidence>
<dbReference type="AlphaFoldDB" id="A0A4Q9GPY9"/>
<dbReference type="Gene3D" id="3.30.230.10">
    <property type="match status" value="1"/>
</dbReference>
<proteinExistence type="inferred from homology"/>
<feature type="region of interest" description="Disordered" evidence="9">
    <location>
        <begin position="110"/>
        <end position="138"/>
    </location>
</feature>
<dbReference type="NCBIfam" id="TIGR00188">
    <property type="entry name" value="rnpA"/>
    <property type="match status" value="1"/>
</dbReference>
<dbReference type="RefSeq" id="WP_131002753.1">
    <property type="nucleotide sequence ID" value="NZ_JBHSZR010000003.1"/>
</dbReference>
<keyword evidence="2 7" id="KW-0819">tRNA processing</keyword>
<comment type="catalytic activity">
    <reaction evidence="7">
        <text>Endonucleolytic cleavage of RNA, removing 5'-extranucleotides from tRNA precursor.</text>
        <dbReference type="EC" id="3.1.26.5"/>
    </reaction>
</comment>
<sequence length="138" mass="14954">MPAAAFETLKLRRDFVAASRDGVKIGGPLVGLQMRDRNAADALPRVGFTATKRVGGAVERNRMKRRMRAAAREALSDIARPGCDYVVIARRAVLDAAFDRLLKDLKDAARRAHGRAKRPLPAEAGTPPAPLDGRESGR</sequence>
<dbReference type="SUPFAM" id="SSF54211">
    <property type="entry name" value="Ribosomal protein S5 domain 2-like"/>
    <property type="match status" value="1"/>
</dbReference>
<dbReference type="InterPro" id="IPR020568">
    <property type="entry name" value="Ribosomal_Su5_D2-typ_SF"/>
</dbReference>
<evidence type="ECO:0000256" key="2">
    <source>
        <dbReference type="ARBA" id="ARBA00022694"/>
    </source>
</evidence>
<dbReference type="GO" id="GO:0001682">
    <property type="term" value="P:tRNA 5'-leader removal"/>
    <property type="evidence" value="ECO:0007669"/>
    <property type="project" value="UniProtKB-UniRule"/>
</dbReference>
<dbReference type="PANTHER" id="PTHR33992:SF1">
    <property type="entry name" value="RIBONUCLEASE P PROTEIN COMPONENT"/>
    <property type="match status" value="1"/>
</dbReference>
<reference evidence="10 11" key="1">
    <citation type="submission" date="2019-02" db="EMBL/GenBank/DDBJ databases">
        <title>Hansschlegelia quercus sp. nov., a novel methylotrophic bacterium from buds of oak (Quercus robur L.).</title>
        <authorList>
            <person name="Agafonova N.V."/>
            <person name="Kaparullina E.N."/>
            <person name="Grouzdev D.S."/>
            <person name="Doronina N.V."/>
        </authorList>
    </citation>
    <scope>NUCLEOTIDE SEQUENCE [LARGE SCALE GENOMIC DNA]</scope>
    <source>
        <strain evidence="10 11">Dub</strain>
    </source>
</reference>
<name>A0A4Q9GPY9_9HYPH</name>
<dbReference type="EMBL" id="SIUB01000003">
    <property type="protein sequence ID" value="TBN53697.1"/>
    <property type="molecule type" value="Genomic_DNA"/>
</dbReference>
<evidence type="ECO:0000256" key="3">
    <source>
        <dbReference type="ARBA" id="ARBA00022722"/>
    </source>
</evidence>
<keyword evidence="5 7" id="KW-0378">Hydrolase</keyword>
<evidence type="ECO:0000256" key="9">
    <source>
        <dbReference type="SAM" id="MobiDB-lite"/>
    </source>
</evidence>
<evidence type="ECO:0000313" key="11">
    <source>
        <dbReference type="Proteomes" id="UP000291613"/>
    </source>
</evidence>
<dbReference type="GO" id="GO:0030677">
    <property type="term" value="C:ribonuclease P complex"/>
    <property type="evidence" value="ECO:0007669"/>
    <property type="project" value="TreeGrafter"/>
</dbReference>
<accession>A0A4Q9GPY9</accession>
<comment type="similarity">
    <text evidence="7">Belongs to the RnpA family.</text>
</comment>
<comment type="caution">
    <text evidence="10">The sequence shown here is derived from an EMBL/GenBank/DDBJ whole genome shotgun (WGS) entry which is preliminary data.</text>
</comment>
<keyword evidence="3 7" id="KW-0540">Nuclease</keyword>